<dbReference type="PANTHER" id="PTHR30055">
    <property type="entry name" value="HTH-TYPE TRANSCRIPTIONAL REGULATOR RUTR"/>
    <property type="match status" value="1"/>
</dbReference>
<dbReference type="PROSITE" id="PS50977">
    <property type="entry name" value="HTH_TETR_2"/>
    <property type="match status" value="1"/>
</dbReference>
<gene>
    <name evidence="6" type="ORF">R3Q16_30380</name>
</gene>
<dbReference type="InterPro" id="IPR001647">
    <property type="entry name" value="HTH_TetR"/>
</dbReference>
<dbReference type="InterPro" id="IPR041490">
    <property type="entry name" value="KstR2_TetR_C"/>
</dbReference>
<name>A0ABU4C357_RHOGO</name>
<feature type="domain" description="HTH tetR-type" evidence="5">
    <location>
        <begin position="11"/>
        <end position="71"/>
    </location>
</feature>
<keyword evidence="1" id="KW-0805">Transcription regulation</keyword>
<evidence type="ECO:0000256" key="3">
    <source>
        <dbReference type="ARBA" id="ARBA00023163"/>
    </source>
</evidence>
<keyword evidence="7" id="KW-1185">Reference proteome</keyword>
<protein>
    <submittedName>
        <fullName evidence="6">TetR/AcrR family transcriptional regulator</fullName>
    </submittedName>
</protein>
<dbReference type="Proteomes" id="UP001185927">
    <property type="component" value="Unassembled WGS sequence"/>
</dbReference>
<organism evidence="6 7">
    <name type="scientific">Rhodococcus globerulus</name>
    <dbReference type="NCBI Taxonomy" id="33008"/>
    <lineage>
        <taxon>Bacteria</taxon>
        <taxon>Bacillati</taxon>
        <taxon>Actinomycetota</taxon>
        <taxon>Actinomycetes</taxon>
        <taxon>Mycobacteriales</taxon>
        <taxon>Nocardiaceae</taxon>
        <taxon>Rhodococcus</taxon>
    </lineage>
</organism>
<dbReference type="EMBL" id="JAWLKB010000027">
    <property type="protein sequence ID" value="MDV6270940.1"/>
    <property type="molecule type" value="Genomic_DNA"/>
</dbReference>
<evidence type="ECO:0000313" key="6">
    <source>
        <dbReference type="EMBL" id="MDV6270940.1"/>
    </source>
</evidence>
<feature type="DNA-binding region" description="H-T-H motif" evidence="4">
    <location>
        <begin position="34"/>
        <end position="53"/>
    </location>
</feature>
<keyword evidence="2 4" id="KW-0238">DNA-binding</keyword>
<dbReference type="Gene3D" id="1.10.357.10">
    <property type="entry name" value="Tetracycline Repressor, domain 2"/>
    <property type="match status" value="1"/>
</dbReference>
<dbReference type="PANTHER" id="PTHR30055:SF234">
    <property type="entry name" value="HTH-TYPE TRANSCRIPTIONAL REGULATOR BETI"/>
    <property type="match status" value="1"/>
</dbReference>
<evidence type="ECO:0000259" key="5">
    <source>
        <dbReference type="PROSITE" id="PS50977"/>
    </source>
</evidence>
<keyword evidence="3" id="KW-0804">Transcription</keyword>
<evidence type="ECO:0000256" key="2">
    <source>
        <dbReference type="ARBA" id="ARBA00023125"/>
    </source>
</evidence>
<dbReference type="InterPro" id="IPR009057">
    <property type="entry name" value="Homeodomain-like_sf"/>
</dbReference>
<dbReference type="RefSeq" id="WP_317545378.1">
    <property type="nucleotide sequence ID" value="NZ_JAWLKB010000027.1"/>
</dbReference>
<reference evidence="6 7" key="1">
    <citation type="submission" date="2023-10" db="EMBL/GenBank/DDBJ databases">
        <title>Development of a sustainable strategy for remediation of hydrocarbon-contaminated territories based on the waste exchange concept.</title>
        <authorList>
            <person name="Krivoruchko A."/>
        </authorList>
    </citation>
    <scope>NUCLEOTIDE SEQUENCE [LARGE SCALE GENOMIC DNA]</scope>
    <source>
        <strain evidence="6 7">IEGM 1203</strain>
    </source>
</reference>
<proteinExistence type="predicted"/>
<evidence type="ECO:0000256" key="1">
    <source>
        <dbReference type="ARBA" id="ARBA00023015"/>
    </source>
</evidence>
<dbReference type="Pfam" id="PF00440">
    <property type="entry name" value="TetR_N"/>
    <property type="match status" value="1"/>
</dbReference>
<accession>A0ABU4C357</accession>
<dbReference type="PRINTS" id="PR00455">
    <property type="entry name" value="HTHTETR"/>
</dbReference>
<dbReference type="SUPFAM" id="SSF46689">
    <property type="entry name" value="Homeodomain-like"/>
    <property type="match status" value="1"/>
</dbReference>
<evidence type="ECO:0000313" key="7">
    <source>
        <dbReference type="Proteomes" id="UP001185927"/>
    </source>
</evidence>
<dbReference type="InterPro" id="IPR050109">
    <property type="entry name" value="HTH-type_TetR-like_transc_reg"/>
</dbReference>
<evidence type="ECO:0000256" key="4">
    <source>
        <dbReference type="PROSITE-ProRule" id="PRU00335"/>
    </source>
</evidence>
<dbReference type="Pfam" id="PF17932">
    <property type="entry name" value="TetR_C_24"/>
    <property type="match status" value="1"/>
</dbReference>
<sequence>MARNLGLEAGVDVAEQIRVEAARLFHQRGYGMTTIRDISDAVGISSSTMYHHYRNKQDLLFAISLQFMREFNDAILPVLTDSTRAPQDRLDEAITLHLRISNARNTELLSIRGNRGALSPDQLDTVVGLQATYQRAVRDTVAAIRDPGAETTDVEITTLALMDLINGVCQWFDPSGRLSFDAIADRYRSIARSIVNCASDGMLTTVET</sequence>
<comment type="caution">
    <text evidence="6">The sequence shown here is derived from an EMBL/GenBank/DDBJ whole genome shotgun (WGS) entry which is preliminary data.</text>
</comment>